<reference evidence="1" key="1">
    <citation type="submission" date="2020-05" db="EMBL/GenBank/DDBJ databases">
        <authorList>
            <person name="Chiriac C."/>
            <person name="Salcher M."/>
            <person name="Ghai R."/>
            <person name="Kavagutti S V."/>
        </authorList>
    </citation>
    <scope>NUCLEOTIDE SEQUENCE</scope>
</reference>
<evidence type="ECO:0000313" key="1">
    <source>
        <dbReference type="EMBL" id="CAB4953887.1"/>
    </source>
</evidence>
<gene>
    <name evidence="1" type="ORF">UFOPK3752_01838</name>
</gene>
<accession>A0A6J7KE89</accession>
<dbReference type="EMBL" id="CAFBND010000095">
    <property type="protein sequence ID" value="CAB4953887.1"/>
    <property type="molecule type" value="Genomic_DNA"/>
</dbReference>
<sequence length="65" mass="7022">MRDAITQVAALAGECDSTGLVGVEARPKGDEAAHRVRTLVDEHFDRIGIAQPRTSDQRVELMFGG</sequence>
<name>A0A6J7KE89_9ZZZZ</name>
<organism evidence="1">
    <name type="scientific">freshwater metagenome</name>
    <dbReference type="NCBI Taxonomy" id="449393"/>
    <lineage>
        <taxon>unclassified sequences</taxon>
        <taxon>metagenomes</taxon>
        <taxon>ecological metagenomes</taxon>
    </lineage>
</organism>
<dbReference type="AlphaFoldDB" id="A0A6J7KE89"/>
<dbReference type="AntiFam" id="ANF00152">
    <property type="entry name" value="Shadow ORF (opposite nadB1)"/>
</dbReference>
<protein>
    <submittedName>
        <fullName evidence="1">Unannotated protein</fullName>
    </submittedName>
</protein>
<proteinExistence type="predicted"/>